<evidence type="ECO:0000313" key="1">
    <source>
        <dbReference type="EMBL" id="RJP75148.1"/>
    </source>
</evidence>
<proteinExistence type="predicted"/>
<dbReference type="Proteomes" id="UP000285961">
    <property type="component" value="Unassembled WGS sequence"/>
</dbReference>
<dbReference type="InterPro" id="IPR027396">
    <property type="entry name" value="DsrEFH-like"/>
</dbReference>
<dbReference type="Gene3D" id="3.40.1260.10">
    <property type="entry name" value="DsrEFH-like"/>
    <property type="match status" value="1"/>
</dbReference>
<dbReference type="AlphaFoldDB" id="A0A419F959"/>
<name>A0A419F959_9BACT</name>
<dbReference type="Pfam" id="PF02635">
    <property type="entry name" value="DsrE"/>
    <property type="match status" value="1"/>
</dbReference>
<sequence>MKTTTVIISQSPLKTLRVAEALRMSVGLTLCNDAVQAVFIGDGVYALLATEPSHAGMPEYSRHIETLKQLGHKLFAERESLDERGLERIAHDAAIVPRSEIAQLLLKSDGVIRY</sequence>
<gene>
    <name evidence="1" type="ORF">C4532_00980</name>
</gene>
<organism evidence="1 2">
    <name type="scientific">Candidatus Abyssobacteria bacterium SURF_17</name>
    <dbReference type="NCBI Taxonomy" id="2093361"/>
    <lineage>
        <taxon>Bacteria</taxon>
        <taxon>Pseudomonadati</taxon>
        <taxon>Candidatus Hydrogenedentota</taxon>
        <taxon>Candidatus Abyssobacteria</taxon>
    </lineage>
</organism>
<reference evidence="1 2" key="1">
    <citation type="journal article" date="2017" name="ISME J.">
        <title>Energy and carbon metabolisms in a deep terrestrial subsurface fluid microbial community.</title>
        <authorList>
            <person name="Momper L."/>
            <person name="Jungbluth S.P."/>
            <person name="Lee M.D."/>
            <person name="Amend J.P."/>
        </authorList>
    </citation>
    <scope>NUCLEOTIDE SEQUENCE [LARGE SCALE GENOMIC DNA]</scope>
    <source>
        <strain evidence="1">SURF_17</strain>
    </source>
</reference>
<protein>
    <submittedName>
        <fullName evidence="1">Uncharacterized protein</fullName>
    </submittedName>
</protein>
<evidence type="ECO:0000313" key="2">
    <source>
        <dbReference type="Proteomes" id="UP000285961"/>
    </source>
</evidence>
<dbReference type="SUPFAM" id="SSF75169">
    <property type="entry name" value="DsrEFH-like"/>
    <property type="match status" value="1"/>
</dbReference>
<accession>A0A419F959</accession>
<dbReference type="EMBL" id="QZKI01000006">
    <property type="protein sequence ID" value="RJP75148.1"/>
    <property type="molecule type" value="Genomic_DNA"/>
</dbReference>
<comment type="caution">
    <text evidence="1">The sequence shown here is derived from an EMBL/GenBank/DDBJ whole genome shotgun (WGS) entry which is preliminary data.</text>
</comment>
<dbReference type="InterPro" id="IPR003787">
    <property type="entry name" value="Sulphur_relay_DsrE/F-like"/>
</dbReference>